<dbReference type="Pfam" id="PF19913">
    <property type="entry name" value="WCOB"/>
    <property type="match status" value="1"/>
</dbReference>
<evidence type="ECO:0000313" key="6">
    <source>
        <dbReference type="EMBL" id="CAD7083854.1"/>
    </source>
</evidence>
<keyword evidence="2" id="KW-1133">Transmembrane helix</keyword>
<evidence type="ECO:0000259" key="3">
    <source>
        <dbReference type="Pfam" id="PF19913"/>
    </source>
</evidence>
<dbReference type="OMA" id="PPAWETK"/>
<keyword evidence="2" id="KW-0472">Membrane</keyword>
<dbReference type="Pfam" id="PF20053">
    <property type="entry name" value="WC-rich"/>
    <property type="match status" value="1"/>
</dbReference>
<dbReference type="GO" id="GO:0005789">
    <property type="term" value="C:endoplasmic reticulum membrane"/>
    <property type="evidence" value="ECO:0007669"/>
    <property type="project" value="TreeGrafter"/>
</dbReference>
<feature type="transmembrane region" description="Helical" evidence="2">
    <location>
        <begin position="237"/>
        <end position="256"/>
    </location>
</feature>
<dbReference type="EMBL" id="LR899011">
    <property type="protein sequence ID" value="CAD7083854.1"/>
    <property type="molecule type" value="Genomic_DNA"/>
</dbReference>
<feature type="domain" description="Wolframin OB-fold" evidence="3">
    <location>
        <begin position="733"/>
        <end position="859"/>
    </location>
</feature>
<feature type="transmembrane region" description="Helical" evidence="2">
    <location>
        <begin position="348"/>
        <end position="365"/>
    </location>
</feature>
<feature type="region of interest" description="Disordered" evidence="1">
    <location>
        <begin position="147"/>
        <end position="184"/>
    </location>
</feature>
<feature type="transmembrane region" description="Helical" evidence="2">
    <location>
        <begin position="377"/>
        <end position="394"/>
    </location>
</feature>
<accession>A0A7R8UNF7</accession>
<evidence type="ECO:0000313" key="7">
    <source>
        <dbReference type="Proteomes" id="UP000594454"/>
    </source>
</evidence>
<dbReference type="Gene3D" id="1.25.40.10">
    <property type="entry name" value="Tetratricopeptide repeat domain"/>
    <property type="match status" value="1"/>
</dbReference>
<feature type="transmembrane region" description="Helical" evidence="2">
    <location>
        <begin position="573"/>
        <end position="594"/>
    </location>
</feature>
<feature type="transmembrane region" description="Helical" evidence="2">
    <location>
        <begin position="510"/>
        <end position="535"/>
    </location>
</feature>
<dbReference type="InParanoid" id="A0A7R8UNF7"/>
<dbReference type="InterPro" id="IPR011990">
    <property type="entry name" value="TPR-like_helical_dom_sf"/>
</dbReference>
<proteinExistence type="predicted"/>
<dbReference type="PRINTS" id="PR02060">
    <property type="entry name" value="WOLFFAMILY"/>
</dbReference>
<sequence length="859" mass="97713">MANWTKRTPVGSSSRRKWNLEDRASLNNLKYHFAADGCSEVQYDLARQLLDSNSELDENTAQAQGVHWLLCAAQQGHDEALAMLRDCYAKGRGITESNEIEVKACLSMSSGERAARKAARELFQCLSNGGEHITPAQLERRMREIYNLQKKRRRRRGGDDSDGDESDNRATNGDIYPSPSHNRNRLDLSEQDIITEAHLLTAAVNYSHGRLPAVNDVLTLSVPHPTTLDHVPCFHRLIFHPVVFFTLLYHRFVSVISSLPDQIAHFKYIILFLLYALISSENSALVLPMVAYYMSLAMMVWSSFKMLKTKHDFIDFRIWSGLFLSYGDHNVDAGGSENLFLRNNMKPYLYFFAAFVTNMVVYPIISNEWLPHSEITVMAFVLVFVTLFAFMYTSPEPFPDLLVLFSFGVNVLAKYPYEMDDVVTTGWRFLDLKVPTFPSFVIGNGIEFCLNCRAILYLLIPGALLQIAKRCRWHGTYKCLIPHCVTLAWLQIFIGSSQSATMFGLVRSTLGLAGILLFLPLFGVITLMIPVFLTVEWLGLTDPKTRLLISLVAAAIAIVCSCLMAVNKTTRKYVTLLQVTVCVIAAAFLTLPYMTSNFQSSHTDSSLYENLLHNKPVIVDDDLSSSQITWESFYNYCGQPAWDHSNRIQTQIRCSQLEQTIIKWEGIVTNVEISRVYNLRAKIIRNYFPQWLGNMIACMYGEKNKAVCSEGEETCENFDSLLREQKRCNLNKWNLYEYEIRVRMHSGILSKPAEVYLKTSDFFGNFTKSLTSSDRIWFKGKLSNVRRVMRDVRSEMALGSGQAVIEVESIGCLMCHNKDLTSVQLTDSNSVVLHARLRDLMRGVKYLLNVIFNPLLTFK</sequence>
<dbReference type="PANTHER" id="PTHR13098:SF3">
    <property type="entry name" value="WOLFRAMIN"/>
    <property type="match status" value="1"/>
</dbReference>
<dbReference type="Pfam" id="PF20023">
    <property type="entry name" value="WSLR"/>
    <property type="match status" value="1"/>
</dbReference>
<organism evidence="6 7">
    <name type="scientific">Hermetia illucens</name>
    <name type="common">Black soldier fly</name>
    <dbReference type="NCBI Taxonomy" id="343691"/>
    <lineage>
        <taxon>Eukaryota</taxon>
        <taxon>Metazoa</taxon>
        <taxon>Ecdysozoa</taxon>
        <taxon>Arthropoda</taxon>
        <taxon>Hexapoda</taxon>
        <taxon>Insecta</taxon>
        <taxon>Pterygota</taxon>
        <taxon>Neoptera</taxon>
        <taxon>Endopterygota</taxon>
        <taxon>Diptera</taxon>
        <taxon>Brachycera</taxon>
        <taxon>Stratiomyomorpha</taxon>
        <taxon>Stratiomyidae</taxon>
        <taxon>Hermetiinae</taxon>
        <taxon>Hermetia</taxon>
    </lineage>
</organism>
<gene>
    <name evidence="6" type="ORF">HERILL_LOCUS6783</name>
</gene>
<reference evidence="6 7" key="1">
    <citation type="submission" date="2020-11" db="EMBL/GenBank/DDBJ databases">
        <authorList>
            <person name="Wallbank WR R."/>
            <person name="Pardo Diaz C."/>
            <person name="Kozak K."/>
            <person name="Martin S."/>
            <person name="Jiggins C."/>
            <person name="Moest M."/>
            <person name="Warren A I."/>
            <person name="Generalovic N T."/>
            <person name="Byers J.R.P. K."/>
            <person name="Montejo-Kovacevich G."/>
            <person name="Yen C E."/>
        </authorList>
    </citation>
    <scope>NUCLEOTIDE SEQUENCE [LARGE SCALE GENOMIC DNA]</scope>
</reference>
<feature type="domain" description="Wolframin EF-hand" evidence="4">
    <location>
        <begin position="115"/>
        <end position="207"/>
    </location>
</feature>
<dbReference type="FunCoup" id="A0A7R8UNF7">
    <property type="interactions" value="419"/>
</dbReference>
<evidence type="ECO:0000256" key="2">
    <source>
        <dbReference type="SAM" id="Phobius"/>
    </source>
</evidence>
<keyword evidence="7" id="KW-1185">Reference proteome</keyword>
<evidence type="ECO:0000259" key="5">
    <source>
        <dbReference type="Pfam" id="PF20053"/>
    </source>
</evidence>
<dbReference type="InterPro" id="IPR026209">
    <property type="entry name" value="Wolframin_fam"/>
</dbReference>
<feature type="transmembrane region" description="Helical" evidence="2">
    <location>
        <begin position="547"/>
        <end position="566"/>
    </location>
</feature>
<dbReference type="PANTHER" id="PTHR13098">
    <property type="entry name" value="WOLFRAMIN"/>
    <property type="match status" value="1"/>
</dbReference>
<evidence type="ECO:0000256" key="1">
    <source>
        <dbReference type="SAM" id="MobiDB-lite"/>
    </source>
</evidence>
<dbReference type="InterPro" id="IPR045400">
    <property type="entry name" value="Wolframin_Cys-rich"/>
</dbReference>
<dbReference type="Pfam" id="PF19914">
    <property type="entry name" value="WEF-hand"/>
    <property type="match status" value="1"/>
</dbReference>
<protein>
    <recommendedName>
        <fullName evidence="8">Wolframin</fullName>
    </recommendedName>
</protein>
<dbReference type="Proteomes" id="UP000594454">
    <property type="component" value="Chromosome 3"/>
</dbReference>
<dbReference type="GO" id="GO:0055074">
    <property type="term" value="P:calcium ion homeostasis"/>
    <property type="evidence" value="ECO:0007669"/>
    <property type="project" value="TreeGrafter"/>
</dbReference>
<feature type="domain" description="Wolframin cysteine-rich" evidence="5">
    <location>
        <begin position="630"/>
        <end position="731"/>
    </location>
</feature>
<keyword evidence="2" id="KW-0812">Transmembrane</keyword>
<dbReference type="InterPro" id="IPR045461">
    <property type="entry name" value="Wolframin_OB_fold"/>
</dbReference>
<dbReference type="GO" id="GO:0030968">
    <property type="term" value="P:endoplasmic reticulum unfolded protein response"/>
    <property type="evidence" value="ECO:0007669"/>
    <property type="project" value="TreeGrafter"/>
</dbReference>
<dbReference type="InterPro" id="IPR045458">
    <property type="entry name" value="Wolframin_Sel1-like_rpt"/>
</dbReference>
<dbReference type="AlphaFoldDB" id="A0A7R8UNF7"/>
<dbReference type="OrthoDB" id="5865303at2759"/>
<evidence type="ECO:0008006" key="8">
    <source>
        <dbReference type="Google" id="ProtNLM"/>
    </source>
</evidence>
<name>A0A7R8UNF7_HERIL</name>
<evidence type="ECO:0000259" key="4">
    <source>
        <dbReference type="Pfam" id="PF19914"/>
    </source>
</evidence>
<dbReference type="InterPro" id="IPR045460">
    <property type="entry name" value="Wolframin_EF-hand"/>
</dbReference>